<reference evidence="1" key="1">
    <citation type="submission" date="2024-09" db="EMBL/GenBank/DDBJ databases">
        <title>Black Yeasts Isolated from many extreme environments.</title>
        <authorList>
            <person name="Coleine C."/>
            <person name="Stajich J.E."/>
            <person name="Selbmann L."/>
        </authorList>
    </citation>
    <scope>NUCLEOTIDE SEQUENCE</scope>
    <source>
        <strain evidence="1">CCFEE 5737</strain>
    </source>
</reference>
<accession>A0ACC3DCZ8</accession>
<protein>
    <submittedName>
        <fullName evidence="1">Uncharacterized protein</fullName>
    </submittedName>
</protein>
<name>A0ACC3DCZ8_9PEZI</name>
<dbReference type="Proteomes" id="UP001186974">
    <property type="component" value="Unassembled WGS sequence"/>
</dbReference>
<gene>
    <name evidence="1" type="ORF">LTS18_014195</name>
</gene>
<dbReference type="EMBL" id="JAWDJW010006338">
    <property type="protein sequence ID" value="KAK3065351.1"/>
    <property type="molecule type" value="Genomic_DNA"/>
</dbReference>
<sequence>MKSYLAPLLLAAMAIAIPIDEPMALQTRQFGNVGITENEFSRGGCRDIIFFFARGSTEIGNLGSTVGPPTGEGLKRVFGDSSVAVEGVDYAALLTTNFNVGGADFSGIRELEDLLGEAARRCPNSILTVGGYSQGAALVHRAVEDLSTSVKNRIAGVVTYGDTQNLQDLGRIPGFPREKLRIICNIGDLVCSGTLTILPAHLDYVRRVPEAVTFLTSRIRDAQSGFGLQVTGRVVTPAGVAKELGPAVEVTPEEAEAAKVEAAKLEAGMEAAAEEVNVEQVESVAK</sequence>
<keyword evidence="2" id="KW-1185">Reference proteome</keyword>
<evidence type="ECO:0000313" key="1">
    <source>
        <dbReference type="EMBL" id="KAK3065351.1"/>
    </source>
</evidence>
<evidence type="ECO:0000313" key="2">
    <source>
        <dbReference type="Proteomes" id="UP001186974"/>
    </source>
</evidence>
<comment type="caution">
    <text evidence="1">The sequence shown here is derived from an EMBL/GenBank/DDBJ whole genome shotgun (WGS) entry which is preliminary data.</text>
</comment>
<proteinExistence type="predicted"/>
<organism evidence="1 2">
    <name type="scientific">Coniosporium uncinatum</name>
    <dbReference type="NCBI Taxonomy" id="93489"/>
    <lineage>
        <taxon>Eukaryota</taxon>
        <taxon>Fungi</taxon>
        <taxon>Dikarya</taxon>
        <taxon>Ascomycota</taxon>
        <taxon>Pezizomycotina</taxon>
        <taxon>Dothideomycetes</taxon>
        <taxon>Dothideomycetes incertae sedis</taxon>
        <taxon>Coniosporium</taxon>
    </lineage>
</organism>